<dbReference type="Proteomes" id="UP000216991">
    <property type="component" value="Unassembled WGS sequence"/>
</dbReference>
<dbReference type="EMBL" id="NOXT01000049">
    <property type="protein sequence ID" value="OYQ36105.1"/>
    <property type="molecule type" value="Genomic_DNA"/>
</dbReference>
<dbReference type="RefSeq" id="WP_094472395.1">
    <property type="nucleotide sequence ID" value="NZ_NOXT01000049.1"/>
</dbReference>
<protein>
    <recommendedName>
        <fullName evidence="2">PPIase cyclophilin-type domain-containing protein</fullName>
    </recommendedName>
</protein>
<feature type="chain" id="PRO_5013350252" description="PPIase cyclophilin-type domain-containing protein" evidence="1">
    <location>
        <begin position="22"/>
        <end position="306"/>
    </location>
</feature>
<evidence type="ECO:0000313" key="4">
    <source>
        <dbReference type="Proteomes" id="UP000216991"/>
    </source>
</evidence>
<feature type="signal peptide" evidence="1">
    <location>
        <begin position="1"/>
        <end position="21"/>
    </location>
</feature>
<reference evidence="3 4" key="1">
    <citation type="submission" date="2017-07" db="EMBL/GenBank/DDBJ databases">
        <title>Sandarakinorhabdus cyanobacteriorum sp. nov., a novel bacterium isolated from cyanobacterial aggregates in a eutrophic lake.</title>
        <authorList>
            <person name="Cai H."/>
        </authorList>
    </citation>
    <scope>NUCLEOTIDE SEQUENCE [LARGE SCALE GENOMIC DNA]</scope>
    <source>
        <strain evidence="3 4">TH057</strain>
    </source>
</reference>
<dbReference type="SUPFAM" id="SSF50891">
    <property type="entry name" value="Cyclophilin-like"/>
    <property type="match status" value="1"/>
</dbReference>
<name>A0A255Z5E5_9SPHN</name>
<evidence type="ECO:0000313" key="3">
    <source>
        <dbReference type="EMBL" id="OYQ36105.1"/>
    </source>
</evidence>
<comment type="caution">
    <text evidence="3">The sequence shown here is derived from an EMBL/GenBank/DDBJ whole genome shotgun (WGS) entry which is preliminary data.</text>
</comment>
<proteinExistence type="predicted"/>
<feature type="domain" description="PPIase cyclophilin-type" evidence="2">
    <location>
        <begin position="53"/>
        <end position="232"/>
    </location>
</feature>
<dbReference type="OrthoDB" id="9807797at2"/>
<dbReference type="InterPro" id="IPR029000">
    <property type="entry name" value="Cyclophilin-like_dom_sf"/>
</dbReference>
<accession>A0A255Z5E5</accession>
<evidence type="ECO:0000256" key="1">
    <source>
        <dbReference type="SAM" id="SignalP"/>
    </source>
</evidence>
<dbReference type="AlphaFoldDB" id="A0A255Z5E5"/>
<organism evidence="3 4">
    <name type="scientific">Sandarakinorhabdus cyanobacteriorum</name>
    <dbReference type="NCBI Taxonomy" id="1981098"/>
    <lineage>
        <taxon>Bacteria</taxon>
        <taxon>Pseudomonadati</taxon>
        <taxon>Pseudomonadota</taxon>
        <taxon>Alphaproteobacteria</taxon>
        <taxon>Sphingomonadales</taxon>
        <taxon>Sphingosinicellaceae</taxon>
        <taxon>Sandarakinorhabdus</taxon>
    </lineage>
</organism>
<dbReference type="Pfam" id="PF00160">
    <property type="entry name" value="Pro_isomerase"/>
    <property type="match status" value="1"/>
</dbReference>
<keyword evidence="1" id="KW-0732">Signal</keyword>
<sequence>MKRLLPLLLAAPLLLAQAPTASPPPSLANTSADQIIAAAPASAWAAIDPDDIMVMDTAAGQMVIQLAPLFAPAHVAAIKALVKAGRFDDGRIVRVQDNYVVQWAAKPLDGKEPVSQPPDVREQRVRAAPLPAEYERSAKGLAFTPSPFKDTYAEAGWIAGWQAARDRKAGTAWLAHCYGTVGVGRDMPPDTGDGAELYTVIGHGPRHLDRNIANVGRVLAGIEPHAALPRGTEALGFYKDEAQRVKIARVRLASQIPGFPAWQMMDTASPSFAQVVQARANRTGFFVRPAGAADLCTLKVPVREAK</sequence>
<dbReference type="Gene3D" id="2.40.100.10">
    <property type="entry name" value="Cyclophilin-like"/>
    <property type="match status" value="1"/>
</dbReference>
<dbReference type="InterPro" id="IPR002130">
    <property type="entry name" value="Cyclophilin-type_PPIase_dom"/>
</dbReference>
<keyword evidence="4" id="KW-1185">Reference proteome</keyword>
<gene>
    <name evidence="3" type="ORF">CHU93_01200</name>
</gene>
<dbReference type="GO" id="GO:0003755">
    <property type="term" value="F:peptidyl-prolyl cis-trans isomerase activity"/>
    <property type="evidence" value="ECO:0007669"/>
    <property type="project" value="InterPro"/>
</dbReference>
<evidence type="ECO:0000259" key="2">
    <source>
        <dbReference type="Pfam" id="PF00160"/>
    </source>
</evidence>